<keyword evidence="1" id="KW-0472">Membrane</keyword>
<dbReference type="STRING" id="930169.B5T_02301"/>
<keyword evidence="1" id="KW-1133">Transmembrane helix</keyword>
<sequence>MQRSKWIWLVWVVVALCYLVPYTILRDVHAWYGSFLFWSLAGVLVIAINLYITKDFEGR</sequence>
<gene>
    <name evidence="2" type="ordered locus">B5T_02301</name>
</gene>
<dbReference type="eggNOG" id="ENOG5033KBP">
    <property type="taxonomic scope" value="Bacteria"/>
</dbReference>
<keyword evidence="3" id="KW-1185">Reference proteome</keyword>
<feature type="transmembrane region" description="Helical" evidence="1">
    <location>
        <begin position="7"/>
        <end position="25"/>
    </location>
</feature>
<feature type="transmembrane region" description="Helical" evidence="1">
    <location>
        <begin position="31"/>
        <end position="52"/>
    </location>
</feature>
<dbReference type="HOGENOM" id="CLU_206491_1_0_6"/>
<protein>
    <submittedName>
        <fullName evidence="2">Uncharacterized protein</fullName>
    </submittedName>
</protein>
<evidence type="ECO:0000313" key="2">
    <source>
        <dbReference type="EMBL" id="AFT70575.1"/>
    </source>
</evidence>
<reference evidence="2 3" key="1">
    <citation type="journal article" date="2012" name="J. Bacteriol.">
        <title>Complete genome sequence of Alcanivorax dieselolei type strain B5.</title>
        <authorList>
            <person name="Lai Q."/>
            <person name="Li W."/>
            <person name="Shao Z."/>
        </authorList>
    </citation>
    <scope>NUCLEOTIDE SEQUENCE [LARGE SCALE GENOMIC DNA]</scope>
    <source>
        <strain evidence="3">DSM 16502 / CGMCC 1.3690 / B-5</strain>
    </source>
</reference>
<dbReference type="Proteomes" id="UP000006286">
    <property type="component" value="Chromosome"/>
</dbReference>
<evidence type="ECO:0000256" key="1">
    <source>
        <dbReference type="SAM" id="Phobius"/>
    </source>
</evidence>
<keyword evidence="1" id="KW-0812">Transmembrane</keyword>
<dbReference type="KEGG" id="adi:B5T_02301"/>
<dbReference type="PATRIC" id="fig|930169.3.peg.2268"/>
<evidence type="ECO:0000313" key="3">
    <source>
        <dbReference type="Proteomes" id="UP000006286"/>
    </source>
</evidence>
<accession>K0CDS2</accession>
<proteinExistence type="predicted"/>
<dbReference type="RefSeq" id="WP_014994646.1">
    <property type="nucleotide sequence ID" value="NC_018691.1"/>
</dbReference>
<organism evidence="2 3">
    <name type="scientific">Alcanivorax dieselolei (strain DSM 16502 / CGMCC 1.3690 / MCCC 1A00001 / B-5)</name>
    <name type="common">Alloalcanivorax dieselolei</name>
    <dbReference type="NCBI Taxonomy" id="930169"/>
    <lineage>
        <taxon>Bacteria</taxon>
        <taxon>Pseudomonadati</taxon>
        <taxon>Pseudomonadota</taxon>
        <taxon>Gammaproteobacteria</taxon>
        <taxon>Oceanospirillales</taxon>
        <taxon>Alcanivoracaceae</taxon>
        <taxon>Alloalcanivorax</taxon>
    </lineage>
</organism>
<dbReference type="EMBL" id="CP003466">
    <property type="protein sequence ID" value="AFT70575.1"/>
    <property type="molecule type" value="Genomic_DNA"/>
</dbReference>
<dbReference type="OrthoDB" id="1808939at2"/>
<name>K0CDS2_ALCDB</name>
<dbReference type="AlphaFoldDB" id="K0CDS2"/>